<organism evidence="3 4">
    <name type="scientific">Ditylenchus dipsaci</name>
    <dbReference type="NCBI Taxonomy" id="166011"/>
    <lineage>
        <taxon>Eukaryota</taxon>
        <taxon>Metazoa</taxon>
        <taxon>Ecdysozoa</taxon>
        <taxon>Nematoda</taxon>
        <taxon>Chromadorea</taxon>
        <taxon>Rhabditida</taxon>
        <taxon>Tylenchina</taxon>
        <taxon>Tylenchomorpha</taxon>
        <taxon>Sphaerularioidea</taxon>
        <taxon>Anguinidae</taxon>
        <taxon>Anguininae</taxon>
        <taxon>Ditylenchus</taxon>
    </lineage>
</organism>
<dbReference type="AlphaFoldDB" id="A0A915E1L8"/>
<dbReference type="SUPFAM" id="SSF55856">
    <property type="entry name" value="Cytochrome b5-like heme/steroid binding domain"/>
    <property type="match status" value="1"/>
</dbReference>
<keyword evidence="1" id="KW-0812">Transmembrane</keyword>
<dbReference type="PANTHER" id="PTHR19353:SF83">
    <property type="entry name" value="DELTA(6)-FATTY-ACID DESATURASE FAT-3"/>
    <property type="match status" value="1"/>
</dbReference>
<dbReference type="CDD" id="cd03506">
    <property type="entry name" value="Delta6-FADS-like"/>
    <property type="match status" value="1"/>
</dbReference>
<keyword evidence="3" id="KW-1185">Reference proteome</keyword>
<keyword evidence="1" id="KW-0472">Membrane</keyword>
<dbReference type="Pfam" id="PF00487">
    <property type="entry name" value="FA_desaturase"/>
    <property type="match status" value="1"/>
</dbReference>
<dbReference type="GO" id="GO:0006629">
    <property type="term" value="P:lipid metabolic process"/>
    <property type="evidence" value="ECO:0007669"/>
    <property type="project" value="InterPro"/>
</dbReference>
<reference evidence="4" key="1">
    <citation type="submission" date="2022-11" db="UniProtKB">
        <authorList>
            <consortium name="WormBaseParasite"/>
        </authorList>
    </citation>
    <scope>IDENTIFICATION</scope>
</reference>
<dbReference type="InterPro" id="IPR012171">
    <property type="entry name" value="Fatty_acid_desaturase"/>
</dbReference>
<dbReference type="InterPro" id="IPR005804">
    <property type="entry name" value="FA_desaturase_dom"/>
</dbReference>
<dbReference type="GO" id="GO:0016717">
    <property type="term" value="F:oxidoreductase activity, acting on paired donors, with oxidation of a pair of donors resulting in the reduction of molecular oxygen to two molecules of water"/>
    <property type="evidence" value="ECO:0007669"/>
    <property type="project" value="TreeGrafter"/>
</dbReference>
<accession>A0A915E1L8</accession>
<keyword evidence="1" id="KW-1133">Transmembrane helix</keyword>
<evidence type="ECO:0000313" key="4">
    <source>
        <dbReference type="WBParaSite" id="jg25506"/>
    </source>
</evidence>
<dbReference type="GO" id="GO:0016020">
    <property type="term" value="C:membrane"/>
    <property type="evidence" value="ECO:0007669"/>
    <property type="project" value="TreeGrafter"/>
</dbReference>
<feature type="transmembrane region" description="Helical" evidence="1">
    <location>
        <begin position="360"/>
        <end position="380"/>
    </location>
</feature>
<sequence>MPPSTTETTTTTVLVKTARRISTSLDNDSKLWLRDPPNSSGQLEEVRIKINDKWLVLSQEFVANHPGGAVINQYKNADATQIFHAFHSGSELAYKQLKWLEARSASTANSSSSSDQLRKRTISATGEVLNVGLYDMTMEQEMKIVRNFEQLRQKVHEDGLMDQRPGFFAYKLVEVLGLLSLAFTLQYLGWYITSACVLALTWQQLGWLCHEFCHHQPFKNRRINDFVSLFLGNISQGFSRDWWKDKHNSHHAATNIIDNDPDIDLAPLVAMVPNDLLKYKEPLERLALSIIPYQHLYFTLMLPLLRFSWTSQSIVHVFSASSSLYLKDRKHATAERIGIAIHWTWVFVQLYFLPSNLLRVIYFLISQLGGGLLIAVVVTFNHNSVDKFPENSRLLNNFAALHILTTRNMTSSPLIDWFWGGLNYQIEHHLFPTMPDPI</sequence>
<evidence type="ECO:0000256" key="1">
    <source>
        <dbReference type="SAM" id="Phobius"/>
    </source>
</evidence>
<dbReference type="InterPro" id="IPR036400">
    <property type="entry name" value="Cyt_B5-like_heme/steroid_sf"/>
</dbReference>
<name>A0A915E1L8_9BILA</name>
<dbReference type="Proteomes" id="UP000887574">
    <property type="component" value="Unplaced"/>
</dbReference>
<proteinExistence type="predicted"/>
<dbReference type="PANTHER" id="PTHR19353">
    <property type="entry name" value="FATTY ACID DESATURASE 2"/>
    <property type="match status" value="1"/>
</dbReference>
<dbReference type="PIRSF" id="PIRSF015921">
    <property type="entry name" value="FA_sphinglp_des"/>
    <property type="match status" value="1"/>
</dbReference>
<protein>
    <submittedName>
        <fullName evidence="4">Fatty acid desaturase domain-containing protein</fullName>
    </submittedName>
</protein>
<feature type="domain" description="Fatty acid desaturase" evidence="2">
    <location>
        <begin position="190"/>
        <end position="435"/>
    </location>
</feature>
<dbReference type="Gene3D" id="3.10.120.10">
    <property type="entry name" value="Cytochrome b5-like heme/steroid binding domain"/>
    <property type="match status" value="1"/>
</dbReference>
<dbReference type="WBParaSite" id="jg25506">
    <property type="protein sequence ID" value="jg25506"/>
    <property type="gene ID" value="jg25506"/>
</dbReference>
<evidence type="ECO:0000313" key="3">
    <source>
        <dbReference type="Proteomes" id="UP000887574"/>
    </source>
</evidence>
<evidence type="ECO:0000259" key="2">
    <source>
        <dbReference type="Pfam" id="PF00487"/>
    </source>
</evidence>